<organism evidence="6 7">
    <name type="scientific">Luteimicrobium album</name>
    <dbReference type="NCBI Taxonomy" id="1054550"/>
    <lineage>
        <taxon>Bacteria</taxon>
        <taxon>Bacillati</taxon>
        <taxon>Actinomycetota</taxon>
        <taxon>Actinomycetes</taxon>
        <taxon>Micrococcales</taxon>
        <taxon>Luteimicrobium</taxon>
    </lineage>
</organism>
<sequence>MTARSGAGSAVQGPVGVGLIGAGNISDEYLTGLRAALDVRVLGIADLDTGRAAAQAERHGVPFSGGVTELLSRADIELVVNLTIPAVHAEVSLQALGAGKHVWTEKPLALDRAAARRVLEAARDRSLLVGNAPDTVLGEGIQTSQALLDAGRIGAPQTLLTLMQGPGPDGWHPRPQFLFEPGAGPLFDIGPYYVTTMVQLLGPVVSVQALGHRARDERVIGSGPDAGTTFPVRVDTHLSVLTTFASGVVGTSIYSFDSPQRRQLFELTGDSGALRVPVSGFDGPTELLDGEDRTHSWTTEPARGRPRSRGAGVVDLARAIRTGDPVRCGGELAYHVLDVLVSIEESASAGGTPVAVTSTAGRPRPVPPEWDPRHATVTPEPSQTPEREADR</sequence>
<dbReference type="InterPro" id="IPR055170">
    <property type="entry name" value="GFO_IDH_MocA-like_dom"/>
</dbReference>
<dbReference type="EMBL" id="BSUK01000001">
    <property type="protein sequence ID" value="GMA23517.1"/>
    <property type="molecule type" value="Genomic_DNA"/>
</dbReference>
<dbReference type="Proteomes" id="UP001157091">
    <property type="component" value="Unassembled WGS sequence"/>
</dbReference>
<reference evidence="7" key="1">
    <citation type="journal article" date="2019" name="Int. J. Syst. Evol. Microbiol.">
        <title>The Global Catalogue of Microorganisms (GCM) 10K type strain sequencing project: providing services to taxonomists for standard genome sequencing and annotation.</title>
        <authorList>
            <consortium name="The Broad Institute Genomics Platform"/>
            <consortium name="The Broad Institute Genome Sequencing Center for Infectious Disease"/>
            <person name="Wu L."/>
            <person name="Ma J."/>
        </authorList>
    </citation>
    <scope>NUCLEOTIDE SEQUENCE [LARGE SCALE GENOMIC DNA]</scope>
    <source>
        <strain evidence="7">NBRC 106348</strain>
    </source>
</reference>
<accession>A0ABQ6HYN6</accession>
<dbReference type="SUPFAM" id="SSF51735">
    <property type="entry name" value="NAD(P)-binding Rossmann-fold domains"/>
    <property type="match status" value="1"/>
</dbReference>
<dbReference type="Gene3D" id="3.40.50.720">
    <property type="entry name" value="NAD(P)-binding Rossmann-like Domain"/>
    <property type="match status" value="1"/>
</dbReference>
<keyword evidence="7" id="KW-1185">Reference proteome</keyword>
<feature type="domain" description="GFO/IDH/MocA-like oxidoreductase" evidence="5">
    <location>
        <begin position="142"/>
        <end position="275"/>
    </location>
</feature>
<evidence type="ECO:0000259" key="5">
    <source>
        <dbReference type="Pfam" id="PF22725"/>
    </source>
</evidence>
<dbReference type="Pfam" id="PF22725">
    <property type="entry name" value="GFO_IDH_MocA_C3"/>
    <property type="match status" value="1"/>
</dbReference>
<dbReference type="InterPro" id="IPR036291">
    <property type="entry name" value="NAD(P)-bd_dom_sf"/>
</dbReference>
<feature type="region of interest" description="Disordered" evidence="3">
    <location>
        <begin position="347"/>
        <end position="391"/>
    </location>
</feature>
<protein>
    <submittedName>
        <fullName evidence="6">Oxidoreductase</fullName>
    </submittedName>
</protein>
<feature type="domain" description="Gfo/Idh/MocA-like oxidoreductase N-terminal" evidence="4">
    <location>
        <begin position="16"/>
        <end position="129"/>
    </location>
</feature>
<comment type="caution">
    <text evidence="6">The sequence shown here is derived from an EMBL/GenBank/DDBJ whole genome shotgun (WGS) entry which is preliminary data.</text>
</comment>
<keyword evidence="2" id="KW-0520">NAD</keyword>
<proteinExistence type="predicted"/>
<dbReference type="Gene3D" id="3.30.360.10">
    <property type="entry name" value="Dihydrodipicolinate Reductase, domain 2"/>
    <property type="match status" value="1"/>
</dbReference>
<evidence type="ECO:0000259" key="4">
    <source>
        <dbReference type="Pfam" id="PF01408"/>
    </source>
</evidence>
<evidence type="ECO:0000313" key="6">
    <source>
        <dbReference type="EMBL" id="GMA23517.1"/>
    </source>
</evidence>
<dbReference type="Pfam" id="PF01408">
    <property type="entry name" value="GFO_IDH_MocA"/>
    <property type="match status" value="1"/>
</dbReference>
<dbReference type="SUPFAM" id="SSF55347">
    <property type="entry name" value="Glyceraldehyde-3-phosphate dehydrogenase-like, C-terminal domain"/>
    <property type="match status" value="1"/>
</dbReference>
<keyword evidence="1" id="KW-0560">Oxidoreductase</keyword>
<dbReference type="RefSeq" id="WP_284294960.1">
    <property type="nucleotide sequence ID" value="NZ_BSUK01000001.1"/>
</dbReference>
<gene>
    <name evidence="6" type="ORF">GCM10025864_12760</name>
</gene>
<dbReference type="PANTHER" id="PTHR43818:SF11">
    <property type="entry name" value="BCDNA.GH03377"/>
    <property type="match status" value="1"/>
</dbReference>
<feature type="region of interest" description="Disordered" evidence="3">
    <location>
        <begin position="281"/>
        <end position="310"/>
    </location>
</feature>
<evidence type="ECO:0000256" key="1">
    <source>
        <dbReference type="ARBA" id="ARBA00023002"/>
    </source>
</evidence>
<dbReference type="InterPro" id="IPR050463">
    <property type="entry name" value="Gfo/Idh/MocA_oxidrdct_glycsds"/>
</dbReference>
<evidence type="ECO:0000256" key="3">
    <source>
        <dbReference type="SAM" id="MobiDB-lite"/>
    </source>
</evidence>
<dbReference type="PANTHER" id="PTHR43818">
    <property type="entry name" value="BCDNA.GH03377"/>
    <property type="match status" value="1"/>
</dbReference>
<dbReference type="InterPro" id="IPR000683">
    <property type="entry name" value="Gfo/Idh/MocA-like_OxRdtase_N"/>
</dbReference>
<name>A0ABQ6HYN6_9MICO</name>
<evidence type="ECO:0000256" key="2">
    <source>
        <dbReference type="ARBA" id="ARBA00023027"/>
    </source>
</evidence>
<evidence type="ECO:0000313" key="7">
    <source>
        <dbReference type="Proteomes" id="UP001157091"/>
    </source>
</evidence>